<dbReference type="OrthoDB" id="5407715at2759"/>
<dbReference type="InterPro" id="IPR011032">
    <property type="entry name" value="GroES-like_sf"/>
</dbReference>
<gene>
    <name evidence="7" type="ORF">FMUND_14919</name>
</gene>
<evidence type="ECO:0000256" key="2">
    <source>
        <dbReference type="ARBA" id="ARBA00008072"/>
    </source>
</evidence>
<evidence type="ECO:0000256" key="5">
    <source>
        <dbReference type="ARBA" id="ARBA00023002"/>
    </source>
</evidence>
<dbReference type="Gene3D" id="3.40.50.720">
    <property type="entry name" value="NAD(P)-binding Rossmann-like Domain"/>
    <property type="match status" value="1"/>
</dbReference>
<dbReference type="GO" id="GO:0016491">
    <property type="term" value="F:oxidoreductase activity"/>
    <property type="evidence" value="ECO:0007669"/>
    <property type="project" value="UniProtKB-KW"/>
</dbReference>
<dbReference type="SUPFAM" id="SSF50129">
    <property type="entry name" value="GroES-like"/>
    <property type="match status" value="1"/>
</dbReference>
<evidence type="ECO:0000256" key="4">
    <source>
        <dbReference type="ARBA" id="ARBA00022833"/>
    </source>
</evidence>
<comment type="cofactor">
    <cofactor evidence="1">
        <name>Zn(2+)</name>
        <dbReference type="ChEBI" id="CHEBI:29105"/>
    </cofactor>
</comment>
<organism evidence="7 8">
    <name type="scientific">Fusarium mundagurra</name>
    <dbReference type="NCBI Taxonomy" id="1567541"/>
    <lineage>
        <taxon>Eukaryota</taxon>
        <taxon>Fungi</taxon>
        <taxon>Dikarya</taxon>
        <taxon>Ascomycota</taxon>
        <taxon>Pezizomycotina</taxon>
        <taxon>Sordariomycetes</taxon>
        <taxon>Hypocreomycetidae</taxon>
        <taxon>Hypocreales</taxon>
        <taxon>Nectriaceae</taxon>
        <taxon>Fusarium</taxon>
        <taxon>Fusarium fujikuroi species complex</taxon>
    </lineage>
</organism>
<dbReference type="GO" id="GO:0046872">
    <property type="term" value="F:metal ion binding"/>
    <property type="evidence" value="ECO:0007669"/>
    <property type="project" value="UniProtKB-KW"/>
</dbReference>
<dbReference type="InterPro" id="IPR036291">
    <property type="entry name" value="NAD(P)-bd_dom_sf"/>
</dbReference>
<dbReference type="InterPro" id="IPR013149">
    <property type="entry name" value="ADH-like_C"/>
</dbReference>
<keyword evidence="3" id="KW-0479">Metal-binding</keyword>
<protein>
    <submittedName>
        <fullName evidence="7">Alcohol dehydrogenase</fullName>
    </submittedName>
</protein>
<evidence type="ECO:0000313" key="8">
    <source>
        <dbReference type="Proteomes" id="UP000544331"/>
    </source>
</evidence>
<proteinExistence type="inferred from homology"/>
<keyword evidence="8" id="KW-1185">Reference proteome</keyword>
<accession>A0A8H5XTC0</accession>
<keyword evidence="4" id="KW-0862">Zinc</keyword>
<sequence>MSHHQSHNLPTTFKGLQFRSATEPGSVVQLPTPLPTAGSVILRPLCSTIVSYAKDVFCNDNPRRYNYPLPLVPGTNAICRVAAPAPDTPYLKPGMLVFTDGVIRPRDSNVATPLLQGIHMGSTSESEALMSGEWRNGTWAELVKVPAECVHILDEDRLKTLGYSIDELGYISTLAVAYGGLSDISLRPGETVIVAPATGNFGSAAVLVAQALGAGKIIAMGRNEEKLKKLAEGSEGRVVVVPITGNVEADAAALQAEGPADAYFDISPELGNKATHIMSAITALRPHGRVSIMGGILGNVEFPYLMMMFKALTIKGTFMYTRQQADELIRLVETGALPIGKRGGIETTGKFALSDWQRAFEHANDEIGPKKVAYFMPNGPV</sequence>
<comment type="similarity">
    <text evidence="2">Belongs to the zinc-containing alcohol dehydrogenase family.</text>
</comment>
<dbReference type="Proteomes" id="UP000544331">
    <property type="component" value="Unassembled WGS sequence"/>
</dbReference>
<dbReference type="AlphaFoldDB" id="A0A8H5XTC0"/>
<keyword evidence="5" id="KW-0560">Oxidoreductase</keyword>
<evidence type="ECO:0000256" key="3">
    <source>
        <dbReference type="ARBA" id="ARBA00022723"/>
    </source>
</evidence>
<dbReference type="SUPFAM" id="SSF51735">
    <property type="entry name" value="NAD(P)-binding Rossmann-fold domains"/>
    <property type="match status" value="1"/>
</dbReference>
<dbReference type="Pfam" id="PF00107">
    <property type="entry name" value="ADH_zinc_N"/>
    <property type="match status" value="1"/>
</dbReference>
<dbReference type="Gene3D" id="3.90.180.10">
    <property type="entry name" value="Medium-chain alcohol dehydrogenases, catalytic domain"/>
    <property type="match status" value="1"/>
</dbReference>
<dbReference type="CDD" id="cd05188">
    <property type="entry name" value="MDR"/>
    <property type="match status" value="1"/>
</dbReference>
<reference evidence="7 8" key="1">
    <citation type="submission" date="2020-05" db="EMBL/GenBank/DDBJ databases">
        <title>Identification and distribution of gene clusters putatively required for synthesis of sphingolipid metabolism inhibitors in phylogenetically diverse species of the filamentous fungus Fusarium.</title>
        <authorList>
            <person name="Kim H.-S."/>
            <person name="Busman M."/>
            <person name="Brown D.W."/>
            <person name="Divon H."/>
            <person name="Uhlig S."/>
            <person name="Proctor R.H."/>
        </authorList>
    </citation>
    <scope>NUCLEOTIDE SEQUENCE [LARGE SCALE GENOMIC DNA]</scope>
    <source>
        <strain evidence="7 8">NRRL 66235</strain>
    </source>
</reference>
<dbReference type="EMBL" id="JAAOAN010000853">
    <property type="protein sequence ID" value="KAF5699040.1"/>
    <property type="molecule type" value="Genomic_DNA"/>
</dbReference>
<feature type="domain" description="Alcohol dehydrogenase-like C-terminal" evidence="6">
    <location>
        <begin position="202"/>
        <end position="333"/>
    </location>
</feature>
<comment type="caution">
    <text evidence="7">The sequence shown here is derived from an EMBL/GenBank/DDBJ whole genome shotgun (WGS) entry which is preliminary data.</text>
</comment>
<dbReference type="PANTHER" id="PTHR43350:SF17">
    <property type="entry name" value="NAD-DEPENDENT ALCOHOL DEHYDROGENASE"/>
    <property type="match status" value="1"/>
</dbReference>
<evidence type="ECO:0000259" key="6">
    <source>
        <dbReference type="Pfam" id="PF00107"/>
    </source>
</evidence>
<dbReference type="PANTHER" id="PTHR43350">
    <property type="entry name" value="NAD-DEPENDENT ALCOHOL DEHYDROGENASE"/>
    <property type="match status" value="1"/>
</dbReference>
<evidence type="ECO:0000313" key="7">
    <source>
        <dbReference type="EMBL" id="KAF5699040.1"/>
    </source>
</evidence>
<name>A0A8H5XTC0_9HYPO</name>
<evidence type="ECO:0000256" key="1">
    <source>
        <dbReference type="ARBA" id="ARBA00001947"/>
    </source>
</evidence>